<feature type="transmembrane region" description="Helical" evidence="6">
    <location>
        <begin position="66"/>
        <end position="83"/>
    </location>
</feature>
<dbReference type="OrthoDB" id="9801356at2"/>
<keyword evidence="3 6" id="KW-0812">Transmembrane</keyword>
<comment type="caution">
    <text evidence="7">The sequence shown here is derived from an EMBL/GenBank/DDBJ whole genome shotgun (WGS) entry which is preliminary data.</text>
</comment>
<evidence type="ECO:0000313" key="7">
    <source>
        <dbReference type="EMBL" id="ERT57819.1"/>
    </source>
</evidence>
<proteinExistence type="inferred from homology"/>
<evidence type="ECO:0000256" key="4">
    <source>
        <dbReference type="ARBA" id="ARBA00022989"/>
    </source>
</evidence>
<dbReference type="PANTHER" id="PTHR12608:SF1">
    <property type="entry name" value="TRANSMEMBRANE PROTEIN 165"/>
    <property type="match status" value="1"/>
</dbReference>
<dbReference type="RefSeq" id="WP_023054323.1">
    <property type="nucleotide sequence ID" value="NZ_AWXA01000051.1"/>
</dbReference>
<gene>
    <name evidence="7" type="ORF">HMPREF1250_1194</name>
</gene>
<comment type="caution">
    <text evidence="6">Lacks conserved residue(s) required for the propagation of feature annotation.</text>
</comment>
<feature type="transmembrane region" description="Helical" evidence="6">
    <location>
        <begin position="36"/>
        <end position="59"/>
    </location>
</feature>
<comment type="subcellular location">
    <subcellularLocation>
        <location evidence="1 6">Membrane</location>
        <topology evidence="1 6">Multi-pass membrane protein</topology>
    </subcellularLocation>
</comment>
<dbReference type="Proteomes" id="UP000017090">
    <property type="component" value="Unassembled WGS sequence"/>
</dbReference>
<dbReference type="GO" id="GO:0016020">
    <property type="term" value="C:membrane"/>
    <property type="evidence" value="ECO:0007669"/>
    <property type="project" value="UniProtKB-SubCell"/>
</dbReference>
<keyword evidence="8" id="KW-1185">Reference proteome</keyword>
<protein>
    <recommendedName>
        <fullName evidence="6">GDT1 family protein</fullName>
    </recommendedName>
</protein>
<keyword evidence="4 6" id="KW-1133">Transmembrane helix</keyword>
<feature type="transmembrane region" description="Helical" evidence="6">
    <location>
        <begin position="130"/>
        <end position="154"/>
    </location>
</feature>
<dbReference type="PATRIC" id="fig|1111454.3.peg.1877"/>
<evidence type="ECO:0000256" key="5">
    <source>
        <dbReference type="ARBA" id="ARBA00023136"/>
    </source>
</evidence>
<dbReference type="PANTHER" id="PTHR12608">
    <property type="entry name" value="TRANSMEMBRANE PROTEIN HTP-1 RELATED"/>
    <property type="match status" value="1"/>
</dbReference>
<accession>U7UG16</accession>
<keyword evidence="5 6" id="KW-0472">Membrane</keyword>
<evidence type="ECO:0000256" key="2">
    <source>
        <dbReference type="ARBA" id="ARBA00009190"/>
    </source>
</evidence>
<organism evidence="7 8">
    <name type="scientific">Megasphaera vaginalis</name>
    <name type="common">ex Srinivasan et al. 2021</name>
    <dbReference type="NCBI Taxonomy" id="1111454"/>
    <lineage>
        <taxon>Bacteria</taxon>
        <taxon>Bacillati</taxon>
        <taxon>Bacillota</taxon>
        <taxon>Negativicutes</taxon>
        <taxon>Veillonellales</taxon>
        <taxon>Veillonellaceae</taxon>
        <taxon>Megasphaera</taxon>
    </lineage>
</organism>
<dbReference type="eggNOG" id="COG2119">
    <property type="taxonomic scope" value="Bacteria"/>
</dbReference>
<evidence type="ECO:0000256" key="3">
    <source>
        <dbReference type="ARBA" id="ARBA00022692"/>
    </source>
</evidence>
<dbReference type="STRING" id="1111454.HMPREF1250_1194"/>
<sequence>MTAFITALLMVVLAELGDKTQLLAMAFATRFNWKTVMAAITVATIVNHLFAILIGVYLNSLIHMETIKIIASLAFIFFGLWTIRGDTLDGEDTKDRFNPFWTVAIAFFAAEMGDKTQLATITIAAQFGQLVPILCGTTLGMVIADGFGIIAGIVLNKHLPAKQIRYVAAAIFILCGVAGLTVSFGLV</sequence>
<dbReference type="GO" id="GO:0046873">
    <property type="term" value="F:metal ion transmembrane transporter activity"/>
    <property type="evidence" value="ECO:0007669"/>
    <property type="project" value="InterPro"/>
</dbReference>
<dbReference type="EMBL" id="AWXA01000051">
    <property type="protein sequence ID" value="ERT57819.1"/>
    <property type="molecule type" value="Genomic_DNA"/>
</dbReference>
<feature type="transmembrane region" description="Helical" evidence="6">
    <location>
        <begin position="166"/>
        <end position="186"/>
    </location>
</feature>
<dbReference type="AlphaFoldDB" id="U7UG16"/>
<evidence type="ECO:0000256" key="6">
    <source>
        <dbReference type="RuleBase" id="RU365102"/>
    </source>
</evidence>
<evidence type="ECO:0000313" key="8">
    <source>
        <dbReference type="Proteomes" id="UP000017090"/>
    </source>
</evidence>
<name>U7UG16_9FIRM</name>
<comment type="similarity">
    <text evidence="2 6">Belongs to the GDT1 family.</text>
</comment>
<dbReference type="Pfam" id="PF01169">
    <property type="entry name" value="GDT1"/>
    <property type="match status" value="2"/>
</dbReference>
<evidence type="ECO:0000256" key="1">
    <source>
        <dbReference type="ARBA" id="ARBA00004141"/>
    </source>
</evidence>
<reference evidence="7 8" key="1">
    <citation type="submission" date="2013-09" db="EMBL/GenBank/DDBJ databases">
        <authorList>
            <person name="Durkin A.S."/>
            <person name="Haft D.R."/>
            <person name="McCorrison J."/>
            <person name="Torralba M."/>
            <person name="Gillis M."/>
            <person name="Haft D.H."/>
            <person name="Methe B."/>
            <person name="Sutton G."/>
            <person name="Nelson K.E."/>
        </authorList>
    </citation>
    <scope>NUCLEOTIDE SEQUENCE [LARGE SCALE GENOMIC DNA]</scope>
    <source>
        <strain evidence="7 8">BV3C16-1</strain>
    </source>
</reference>
<dbReference type="InterPro" id="IPR001727">
    <property type="entry name" value="GDT1-like"/>
</dbReference>